<accession>A0A1T2L830</accession>
<proteinExistence type="predicted"/>
<dbReference type="Gene3D" id="3.40.50.300">
    <property type="entry name" value="P-loop containing nucleotide triphosphate hydrolases"/>
    <property type="match status" value="1"/>
</dbReference>
<dbReference type="AlphaFoldDB" id="A0A1T2L830"/>
<evidence type="ECO:0000313" key="2">
    <source>
        <dbReference type="Proteomes" id="UP000191110"/>
    </source>
</evidence>
<sequence length="255" mass="29822">MKILKKLIFTPHRAVIKLGYIALSLVGHTDYTPFIILSRSRTGSNLLRYALQSHPNIYSAGEIFMHLNGRDYRTVLNRIFSRHPRFIRAVGFKLFYYHPHDVEDPGIQQTLIEKSRLHVIHLKRRNILRSAISRKIATNNQIWVTRKTRDVLPAKAKRVSFTPEEIESEIDNTLQEIGQGDTRFGDKPMLTVYYEDLVADHEAIFREITSFLGLPYAKPRLTLKKQNPEPMSELVENFDELKAHFKGHRLEHYFE</sequence>
<dbReference type="SUPFAM" id="SSF52540">
    <property type="entry name" value="P-loop containing nucleoside triphosphate hydrolases"/>
    <property type="match status" value="1"/>
</dbReference>
<dbReference type="PANTHER" id="PTHR32175">
    <property type="entry name" value="PROTEIN, PUTATIVE, EXPRESSED-RELATED"/>
    <property type="match status" value="1"/>
</dbReference>
<dbReference type="InterPro" id="IPR052796">
    <property type="entry name" value="Nod_factor_sulfotransferase"/>
</dbReference>
<gene>
    <name evidence="1" type="ORF">BOW53_04610</name>
</gene>
<dbReference type="Proteomes" id="UP000191110">
    <property type="component" value="Unassembled WGS sequence"/>
</dbReference>
<dbReference type="Pfam" id="PF13469">
    <property type="entry name" value="Sulfotransfer_3"/>
    <property type="match status" value="1"/>
</dbReference>
<reference evidence="1 2" key="1">
    <citation type="submission" date="2016-11" db="EMBL/GenBank/DDBJ databases">
        <title>Mixed transmission modes and dynamic genome evolution in an obligate animal-bacterial symbiosis.</title>
        <authorList>
            <person name="Russell S.L."/>
            <person name="Corbett-Detig R.B."/>
            <person name="Cavanaugh C.M."/>
        </authorList>
    </citation>
    <scope>NUCLEOTIDE SEQUENCE [LARGE SCALE GENOMIC DNA]</scope>
    <source>
        <strain evidence="1">Sveles-Q1</strain>
    </source>
</reference>
<keyword evidence="2" id="KW-1185">Reference proteome</keyword>
<protein>
    <recommendedName>
        <fullName evidence="3">Sulfotransferase domain-containing protein</fullName>
    </recommendedName>
</protein>
<name>A0A1T2L830_9GAMM</name>
<dbReference type="RefSeq" id="WP_172840157.1">
    <property type="nucleotide sequence ID" value="NZ_MPRL01000012.1"/>
</dbReference>
<evidence type="ECO:0000313" key="1">
    <source>
        <dbReference type="EMBL" id="OOZ41265.1"/>
    </source>
</evidence>
<dbReference type="PANTHER" id="PTHR32175:SF26">
    <property type="entry name" value="PROTEIN, PUTATIVE, EXPRESSED-RELATED"/>
    <property type="match status" value="1"/>
</dbReference>
<comment type="caution">
    <text evidence="1">The sequence shown here is derived from an EMBL/GenBank/DDBJ whole genome shotgun (WGS) entry which is preliminary data.</text>
</comment>
<dbReference type="EMBL" id="MPRL01000012">
    <property type="protein sequence ID" value="OOZ41265.1"/>
    <property type="molecule type" value="Genomic_DNA"/>
</dbReference>
<organism evidence="1 2">
    <name type="scientific">Solemya pervernicosa gill symbiont</name>
    <dbReference type="NCBI Taxonomy" id="642797"/>
    <lineage>
        <taxon>Bacteria</taxon>
        <taxon>Pseudomonadati</taxon>
        <taxon>Pseudomonadota</taxon>
        <taxon>Gammaproteobacteria</taxon>
        <taxon>sulfur-oxidizing symbionts</taxon>
    </lineage>
</organism>
<evidence type="ECO:0008006" key="3">
    <source>
        <dbReference type="Google" id="ProtNLM"/>
    </source>
</evidence>
<dbReference type="InterPro" id="IPR027417">
    <property type="entry name" value="P-loop_NTPase"/>
</dbReference>